<feature type="binding site" evidence="16">
    <location>
        <position position="27"/>
    </location>
    <ligand>
        <name>Mg(2+)</name>
        <dbReference type="ChEBI" id="CHEBI:18420"/>
    </ligand>
</feature>
<dbReference type="Gene3D" id="3.30.1490.100">
    <property type="entry name" value="DNA polymerase, Y-family, little finger domain"/>
    <property type="match status" value="1"/>
</dbReference>
<evidence type="ECO:0000313" key="18">
    <source>
        <dbReference type="EMBL" id="MDP9800260.1"/>
    </source>
</evidence>
<feature type="site" description="Substrate discrimination" evidence="16">
    <location>
        <position position="32"/>
    </location>
</feature>
<dbReference type="NCBIfam" id="NF002677">
    <property type="entry name" value="PRK02406.1"/>
    <property type="match status" value="1"/>
</dbReference>
<evidence type="ECO:0000313" key="19">
    <source>
        <dbReference type="Proteomes" id="UP001235966"/>
    </source>
</evidence>
<dbReference type="EC" id="2.7.7.7" evidence="16"/>
<comment type="caution">
    <text evidence="18">The sequence shown here is derived from an EMBL/GenBank/DDBJ whole genome shotgun (WGS) entry which is preliminary data.</text>
</comment>
<dbReference type="Pfam" id="PF21999">
    <property type="entry name" value="IMS_HHH_1"/>
    <property type="match status" value="1"/>
</dbReference>
<dbReference type="InterPro" id="IPR036775">
    <property type="entry name" value="DNA_pol_Y-fam_lit_finger_sf"/>
</dbReference>
<comment type="function">
    <text evidence="14 16">Poorly processive, error-prone DNA polymerase involved in untargeted mutagenesis. Copies undamaged DNA at stalled replication forks, which arise in vivo from mismatched or misaligned primer ends. These misaligned primers can be extended by PolIV. Exhibits no 3'-5' exonuclease (proofreading) activity. May be involved in translesional synthesis, in conjunction with the beta clamp from PolIII.</text>
</comment>
<keyword evidence="7 16" id="KW-0235">DNA replication</keyword>
<evidence type="ECO:0000256" key="2">
    <source>
        <dbReference type="ARBA" id="ARBA00010945"/>
    </source>
</evidence>
<dbReference type="PANTHER" id="PTHR11076:SF33">
    <property type="entry name" value="DNA POLYMERASE KAPPA"/>
    <property type="match status" value="1"/>
</dbReference>
<evidence type="ECO:0000256" key="10">
    <source>
        <dbReference type="ARBA" id="ARBA00022842"/>
    </source>
</evidence>
<keyword evidence="11 16" id="KW-0239">DNA-directed DNA polymerase</keyword>
<comment type="cofactor">
    <cofactor evidence="16">
        <name>Mg(2+)</name>
        <dbReference type="ChEBI" id="CHEBI:18420"/>
    </cofactor>
    <text evidence="16">Binds 2 magnesium ions per subunit.</text>
</comment>
<dbReference type="InterPro" id="IPR053848">
    <property type="entry name" value="IMS_HHH_1"/>
</dbReference>
<dbReference type="InterPro" id="IPR043502">
    <property type="entry name" value="DNA/RNA_pol_sf"/>
</dbReference>
<evidence type="ECO:0000256" key="15">
    <source>
        <dbReference type="ARBA" id="ARBA00049244"/>
    </source>
</evidence>
<keyword evidence="6 16" id="KW-0548">Nucleotidyltransferase</keyword>
<dbReference type="NCBIfam" id="NF003015">
    <property type="entry name" value="PRK03858.1"/>
    <property type="match status" value="1"/>
</dbReference>
<dbReference type="SUPFAM" id="SSF100879">
    <property type="entry name" value="Lesion bypass DNA polymerase (Y-family), little finger domain"/>
    <property type="match status" value="1"/>
</dbReference>
<keyword evidence="9 16" id="KW-0227">DNA damage</keyword>
<dbReference type="Gene3D" id="3.30.70.270">
    <property type="match status" value="1"/>
</dbReference>
<evidence type="ECO:0000256" key="11">
    <source>
        <dbReference type="ARBA" id="ARBA00022932"/>
    </source>
</evidence>
<evidence type="ECO:0000256" key="14">
    <source>
        <dbReference type="ARBA" id="ARBA00025589"/>
    </source>
</evidence>
<comment type="catalytic activity">
    <reaction evidence="15 16">
        <text>DNA(n) + a 2'-deoxyribonucleoside 5'-triphosphate = DNA(n+1) + diphosphate</text>
        <dbReference type="Rhea" id="RHEA:22508"/>
        <dbReference type="Rhea" id="RHEA-COMP:17339"/>
        <dbReference type="Rhea" id="RHEA-COMP:17340"/>
        <dbReference type="ChEBI" id="CHEBI:33019"/>
        <dbReference type="ChEBI" id="CHEBI:61560"/>
        <dbReference type="ChEBI" id="CHEBI:173112"/>
        <dbReference type="EC" id="2.7.7.7"/>
    </reaction>
</comment>
<evidence type="ECO:0000256" key="5">
    <source>
        <dbReference type="ARBA" id="ARBA00022679"/>
    </source>
</evidence>
<comment type="subcellular location">
    <subcellularLocation>
        <location evidence="1 16">Cytoplasm</location>
    </subcellularLocation>
</comment>
<keyword evidence="10 16" id="KW-0460">Magnesium</keyword>
<evidence type="ECO:0000256" key="6">
    <source>
        <dbReference type="ARBA" id="ARBA00022695"/>
    </source>
</evidence>
<evidence type="ECO:0000256" key="12">
    <source>
        <dbReference type="ARBA" id="ARBA00023125"/>
    </source>
</evidence>
<protein>
    <recommendedName>
        <fullName evidence="16">DNA polymerase IV</fullName>
        <shortName evidence="16">Pol IV</shortName>
        <ecNumber evidence="16">2.7.7.7</ecNumber>
    </recommendedName>
</protein>
<evidence type="ECO:0000256" key="4">
    <source>
        <dbReference type="ARBA" id="ARBA00022490"/>
    </source>
</evidence>
<feature type="binding site" evidence="16">
    <location>
        <position position="120"/>
    </location>
    <ligand>
        <name>Mg(2+)</name>
        <dbReference type="ChEBI" id="CHEBI:18420"/>
    </ligand>
</feature>
<dbReference type="PANTHER" id="PTHR11076">
    <property type="entry name" value="DNA REPAIR POLYMERASE UMUC / TRANSFERASE FAMILY MEMBER"/>
    <property type="match status" value="1"/>
</dbReference>
<organism evidence="18 19">
    <name type="scientific">Arcanobacterium wilhelmae</name>
    <dbReference type="NCBI Taxonomy" id="1803177"/>
    <lineage>
        <taxon>Bacteria</taxon>
        <taxon>Bacillati</taxon>
        <taxon>Actinomycetota</taxon>
        <taxon>Actinomycetes</taxon>
        <taxon>Actinomycetales</taxon>
        <taxon>Actinomycetaceae</taxon>
        <taxon>Arcanobacterium</taxon>
    </lineage>
</organism>
<reference evidence="18 19" key="1">
    <citation type="submission" date="2023-07" db="EMBL/GenBank/DDBJ databases">
        <title>Sequencing the genomes of 1000 actinobacteria strains.</title>
        <authorList>
            <person name="Klenk H.-P."/>
        </authorList>
    </citation>
    <scope>NUCLEOTIDE SEQUENCE [LARGE SCALE GENOMIC DNA]</scope>
    <source>
        <strain evidence="18 19">DSM 102162</strain>
    </source>
</reference>
<keyword evidence="13 16" id="KW-0234">DNA repair</keyword>
<dbReference type="InterPro" id="IPR050116">
    <property type="entry name" value="DNA_polymerase-Y"/>
</dbReference>
<dbReference type="SUPFAM" id="SSF56672">
    <property type="entry name" value="DNA/RNA polymerases"/>
    <property type="match status" value="1"/>
</dbReference>
<evidence type="ECO:0000259" key="17">
    <source>
        <dbReference type="PROSITE" id="PS50173"/>
    </source>
</evidence>
<evidence type="ECO:0000256" key="16">
    <source>
        <dbReference type="HAMAP-Rule" id="MF_01113"/>
    </source>
</evidence>
<sequence>MSRAPRSGAAKRDWGSDDSLTNIMHVDMDAFFVSVELLERPQLRGTPVAVGGMERGVISAASYEARRFGVNSAMPVARAKRLCPALTIIPPSHGKYSAVSRRIMAILADVTPKVEQLSVDEAFLDVGGARKAVGSPTEIAHLIRARIREQEGVPASVGIAATKHVAKIASAHAKPDGVLLVPESATLEFLHSLPVGVLWGVGEKMRAKLEYYGIHSVGELAALGEARLARMVGSAAGHSLYALAMGIDPRAVVTHREEKSMGKEQTFFDLLDPSAANAVLLEQSHEIARRLRSASVRAWTVGIKVRFEDFTTVSRSVTFGAPTDLGAEIYRAATHLLAEVPSRGGFRLLGVRAEHLDDGGAGFQLRIDDDGRSRRAESAVDEVLKKFGSGAAGRGSLVKKDAPGVPQL</sequence>
<accession>A0ABT9N989</accession>
<evidence type="ECO:0000256" key="3">
    <source>
        <dbReference type="ARBA" id="ARBA00022457"/>
    </source>
</evidence>
<dbReference type="EMBL" id="JAUSQW010000001">
    <property type="protein sequence ID" value="MDP9800260.1"/>
    <property type="molecule type" value="Genomic_DNA"/>
</dbReference>
<dbReference type="Gene3D" id="3.40.1170.60">
    <property type="match status" value="1"/>
</dbReference>
<proteinExistence type="inferred from homology"/>
<evidence type="ECO:0000256" key="1">
    <source>
        <dbReference type="ARBA" id="ARBA00004496"/>
    </source>
</evidence>
<dbReference type="PROSITE" id="PS50173">
    <property type="entry name" value="UMUC"/>
    <property type="match status" value="1"/>
</dbReference>
<feature type="active site" evidence="16">
    <location>
        <position position="121"/>
    </location>
</feature>
<keyword evidence="12 16" id="KW-0238">DNA-binding</keyword>
<dbReference type="Pfam" id="PF00817">
    <property type="entry name" value="IMS"/>
    <property type="match status" value="1"/>
</dbReference>
<dbReference type="InterPro" id="IPR043128">
    <property type="entry name" value="Rev_trsase/Diguanyl_cyclase"/>
</dbReference>
<dbReference type="InterPro" id="IPR022880">
    <property type="entry name" value="DNApol_IV"/>
</dbReference>
<keyword evidence="3 16" id="KW-0515">Mutator protein</keyword>
<dbReference type="CDD" id="cd03586">
    <property type="entry name" value="PolY_Pol_IV_kappa"/>
    <property type="match status" value="1"/>
</dbReference>
<evidence type="ECO:0000256" key="8">
    <source>
        <dbReference type="ARBA" id="ARBA00022723"/>
    </source>
</evidence>
<dbReference type="InterPro" id="IPR001126">
    <property type="entry name" value="UmuC"/>
</dbReference>
<dbReference type="Gene3D" id="1.10.150.20">
    <property type="entry name" value="5' to 3' exonuclease, C-terminal subdomain"/>
    <property type="match status" value="1"/>
</dbReference>
<comment type="subunit">
    <text evidence="16">Monomer.</text>
</comment>
<dbReference type="RefSeq" id="WP_278057657.1">
    <property type="nucleotide sequence ID" value="NZ_CP121247.1"/>
</dbReference>
<dbReference type="Pfam" id="PF11799">
    <property type="entry name" value="IMS_C"/>
    <property type="match status" value="1"/>
</dbReference>
<gene>
    <name evidence="16" type="primary">dinB</name>
    <name evidence="18" type="ORF">J2S49_000336</name>
</gene>
<evidence type="ECO:0000256" key="7">
    <source>
        <dbReference type="ARBA" id="ARBA00022705"/>
    </source>
</evidence>
<keyword evidence="5 16" id="KW-0808">Transferase</keyword>
<evidence type="ECO:0000256" key="13">
    <source>
        <dbReference type="ARBA" id="ARBA00023204"/>
    </source>
</evidence>
<keyword evidence="8 16" id="KW-0479">Metal-binding</keyword>
<dbReference type="InterPro" id="IPR017961">
    <property type="entry name" value="DNA_pol_Y-fam_little_finger"/>
</dbReference>
<comment type="similarity">
    <text evidence="2 16">Belongs to the DNA polymerase type-Y family.</text>
</comment>
<keyword evidence="19" id="KW-1185">Reference proteome</keyword>
<dbReference type="GO" id="GO:0003887">
    <property type="term" value="F:DNA-directed DNA polymerase activity"/>
    <property type="evidence" value="ECO:0007669"/>
    <property type="project" value="UniProtKB-EC"/>
</dbReference>
<dbReference type="HAMAP" id="MF_01113">
    <property type="entry name" value="DNApol_IV"/>
    <property type="match status" value="1"/>
</dbReference>
<feature type="domain" description="UmuC" evidence="17">
    <location>
        <begin position="23"/>
        <end position="202"/>
    </location>
</feature>
<evidence type="ECO:0000256" key="9">
    <source>
        <dbReference type="ARBA" id="ARBA00022763"/>
    </source>
</evidence>
<dbReference type="Proteomes" id="UP001235966">
    <property type="component" value="Unassembled WGS sequence"/>
</dbReference>
<name>A0ABT9N989_9ACTO</name>
<keyword evidence="4 16" id="KW-0963">Cytoplasm</keyword>